<dbReference type="SUPFAM" id="SSF63867">
    <property type="entry name" value="MoeA C-terminal domain-like"/>
    <property type="match status" value="1"/>
</dbReference>
<organism evidence="1 2">
    <name type="scientific">Aduncisulcus paluster</name>
    <dbReference type="NCBI Taxonomy" id="2918883"/>
    <lineage>
        <taxon>Eukaryota</taxon>
        <taxon>Metamonada</taxon>
        <taxon>Carpediemonas-like organisms</taxon>
        <taxon>Aduncisulcus</taxon>
    </lineage>
</organism>
<comment type="caution">
    <text evidence="1">The sequence shown here is derived from an EMBL/GenBank/DDBJ whole genome shotgun (WGS) entry which is preliminary data.</text>
</comment>
<reference evidence="1" key="1">
    <citation type="submission" date="2022-03" db="EMBL/GenBank/DDBJ databases">
        <title>Draft genome sequence of Aduncisulcus paluster, a free-living microaerophilic Fornicata.</title>
        <authorList>
            <person name="Yuyama I."/>
            <person name="Kume K."/>
            <person name="Tamura T."/>
            <person name="Inagaki Y."/>
            <person name="Hashimoto T."/>
        </authorList>
    </citation>
    <scope>NUCLEOTIDE SEQUENCE</scope>
    <source>
        <strain evidence="1">NY0171</strain>
    </source>
</reference>
<feature type="non-terminal residue" evidence="1">
    <location>
        <position position="1"/>
    </location>
</feature>
<evidence type="ECO:0000313" key="2">
    <source>
        <dbReference type="Proteomes" id="UP001057375"/>
    </source>
</evidence>
<proteinExistence type="predicted"/>
<name>A0ABQ5KC34_9EUKA</name>
<accession>A0ABQ5KC34</accession>
<dbReference type="Proteomes" id="UP001057375">
    <property type="component" value="Unassembled WGS sequence"/>
</dbReference>
<dbReference type="EMBL" id="BQXS01001121">
    <property type="protein sequence ID" value="GKT30112.1"/>
    <property type="molecule type" value="Genomic_DNA"/>
</dbReference>
<sequence>ETSTTTPAILTDALKGGRDREKLRPCHIFEDNGKIFADPLLDKSFSPRKVMSLCNGIIILPADCGELSPQSIVQVIRL</sequence>
<gene>
    <name evidence="1" type="ORF">ADUPG1_001385</name>
</gene>
<protein>
    <submittedName>
        <fullName evidence="1">Molybdenum cofactor synthesis domain protein</fullName>
    </submittedName>
</protein>
<keyword evidence="2" id="KW-1185">Reference proteome</keyword>
<dbReference type="InterPro" id="IPR036688">
    <property type="entry name" value="MoeA_C_domain_IV_sf"/>
</dbReference>
<evidence type="ECO:0000313" key="1">
    <source>
        <dbReference type="EMBL" id="GKT30112.1"/>
    </source>
</evidence>